<dbReference type="SUPFAM" id="SSF49785">
    <property type="entry name" value="Galactose-binding domain-like"/>
    <property type="match status" value="1"/>
</dbReference>
<gene>
    <name evidence="3" type="ORF">FJU08_11005</name>
</gene>
<dbReference type="InterPro" id="IPR029058">
    <property type="entry name" value="AB_hydrolase_fold"/>
</dbReference>
<dbReference type="OrthoDB" id="9806163at2"/>
<comment type="caution">
    <text evidence="3">The sequence shown here is derived from an EMBL/GenBank/DDBJ whole genome shotgun (WGS) entry which is preliminary data.</text>
</comment>
<dbReference type="RefSeq" id="WP_141149067.1">
    <property type="nucleotide sequence ID" value="NZ_VHLG01000005.1"/>
</dbReference>
<dbReference type="Proteomes" id="UP000318801">
    <property type="component" value="Unassembled WGS sequence"/>
</dbReference>
<dbReference type="Gene3D" id="3.40.50.1820">
    <property type="entry name" value="alpha/beta hydrolase"/>
    <property type="match status" value="1"/>
</dbReference>
<evidence type="ECO:0000259" key="2">
    <source>
        <dbReference type="SMART" id="SM00939"/>
    </source>
</evidence>
<sequence length="540" mass="57602">MLDKPRHTPIEPVTESLTLSDGVQLVADIYRPAEQGDYPVLLMRQPYGRKIASTVTLAHPAWYAAHGYIVVVQDVRGMGGSQGDFDCLRQEVRDGAETVEWARAITGSNGKIGLYGFSYQAVTQYLALAGGARVDAMAPAMASFSPEHDWAYEGGALRFGGMTFWARQMALLKAAHKGDRASWDMLAALTDPATIYRALLARPDLSHLALWAENSADYWETASPARLLKDIDLAIPVLHTGGFADFMLTGTLAADKAFRKASAATTHLIIGPWSHIPWNASAGEAHLPGTAARAIDRDQIAFFDFYLKGLGEAPPAASLYDMGTNAWRDFADFPTGETRSLDLTSGGLAATHLGDGRLGEAEKDGGFDLIVSDPFRPAPLVGGHLGDPAGPVDRAAHDSRSDVATYTTAAAENPFTLCGPLTAEITVKTAEPVFDLVASLSLVSPSGVARVIATGTTRISVSDRPVKIDLRSIYQTVAKGNCLRLSLQIAAWSAFSYPGEDPADADPMARQPATLAILHGGATASRLYLHVMTEDHANGA</sequence>
<accession>A0A506UFB4</accession>
<dbReference type="EMBL" id="VHLG01000005">
    <property type="protein sequence ID" value="TPW30497.1"/>
    <property type="molecule type" value="Genomic_DNA"/>
</dbReference>
<protein>
    <submittedName>
        <fullName evidence="3">CocE/NonD family hydrolase</fullName>
    </submittedName>
</protein>
<dbReference type="Gene3D" id="2.60.120.260">
    <property type="entry name" value="Galactose-binding domain-like"/>
    <property type="match status" value="1"/>
</dbReference>
<dbReference type="InterPro" id="IPR000383">
    <property type="entry name" value="Xaa-Pro-like_dom"/>
</dbReference>
<dbReference type="Gene3D" id="1.10.3020.10">
    <property type="entry name" value="alpha-amino acid ester hydrolase ( Helical cap domain)"/>
    <property type="match status" value="1"/>
</dbReference>
<keyword evidence="4" id="KW-1185">Reference proteome</keyword>
<dbReference type="InterPro" id="IPR050585">
    <property type="entry name" value="Xaa-Pro_dipeptidyl-ppase/CocE"/>
</dbReference>
<dbReference type="Pfam" id="PF08530">
    <property type="entry name" value="PepX_C"/>
    <property type="match status" value="1"/>
</dbReference>
<reference evidence="3 4" key="1">
    <citation type="submission" date="2019-06" db="EMBL/GenBank/DDBJ databases">
        <authorList>
            <person name="Li M."/>
        </authorList>
    </citation>
    <scope>NUCLEOTIDE SEQUENCE [LARGE SCALE GENOMIC DNA]</scope>
    <source>
        <strain evidence="3 4">BGMRC2036</strain>
    </source>
</reference>
<organism evidence="3 4">
    <name type="scientific">Martelella alba</name>
    <dbReference type="NCBI Taxonomy" id="2590451"/>
    <lineage>
        <taxon>Bacteria</taxon>
        <taxon>Pseudomonadati</taxon>
        <taxon>Pseudomonadota</taxon>
        <taxon>Alphaproteobacteria</taxon>
        <taxon>Hyphomicrobiales</taxon>
        <taxon>Aurantimonadaceae</taxon>
        <taxon>Martelella</taxon>
    </lineage>
</organism>
<proteinExistence type="predicted"/>
<evidence type="ECO:0000256" key="1">
    <source>
        <dbReference type="ARBA" id="ARBA00022801"/>
    </source>
</evidence>
<dbReference type="PANTHER" id="PTHR43056:SF10">
    <property type="entry name" value="COCE_NOND FAMILY, PUTATIVE (AFU_ORTHOLOGUE AFUA_7G00600)-RELATED"/>
    <property type="match status" value="1"/>
</dbReference>
<feature type="domain" description="Xaa-Pro dipeptidyl-peptidase C-terminal" evidence="2">
    <location>
        <begin position="300"/>
        <end position="528"/>
    </location>
</feature>
<dbReference type="AlphaFoldDB" id="A0A506UFB4"/>
<evidence type="ECO:0000313" key="3">
    <source>
        <dbReference type="EMBL" id="TPW30497.1"/>
    </source>
</evidence>
<dbReference type="GO" id="GO:0008239">
    <property type="term" value="F:dipeptidyl-peptidase activity"/>
    <property type="evidence" value="ECO:0007669"/>
    <property type="project" value="InterPro"/>
</dbReference>
<dbReference type="Pfam" id="PF02129">
    <property type="entry name" value="Peptidase_S15"/>
    <property type="match status" value="1"/>
</dbReference>
<dbReference type="InterPro" id="IPR013736">
    <property type="entry name" value="Xaa-Pro_dipept_C"/>
</dbReference>
<dbReference type="InterPro" id="IPR008979">
    <property type="entry name" value="Galactose-bd-like_sf"/>
</dbReference>
<dbReference type="SUPFAM" id="SSF53474">
    <property type="entry name" value="alpha/beta-Hydrolases"/>
    <property type="match status" value="1"/>
</dbReference>
<dbReference type="SMART" id="SM00939">
    <property type="entry name" value="PepX_C"/>
    <property type="match status" value="1"/>
</dbReference>
<keyword evidence="1 3" id="KW-0378">Hydrolase</keyword>
<dbReference type="PANTHER" id="PTHR43056">
    <property type="entry name" value="PEPTIDASE S9 PROLYL OLIGOPEPTIDASE"/>
    <property type="match status" value="1"/>
</dbReference>
<dbReference type="InterPro" id="IPR005674">
    <property type="entry name" value="CocE/Ser_esterase"/>
</dbReference>
<evidence type="ECO:0000313" key="4">
    <source>
        <dbReference type="Proteomes" id="UP000318801"/>
    </source>
</evidence>
<name>A0A506UFB4_9HYPH</name>
<dbReference type="NCBIfam" id="TIGR00976">
    <property type="entry name" value="CocE_NonD"/>
    <property type="match status" value="1"/>
</dbReference>